<evidence type="ECO:0000256" key="5">
    <source>
        <dbReference type="ARBA" id="ARBA00022927"/>
    </source>
</evidence>
<evidence type="ECO:0000256" key="2">
    <source>
        <dbReference type="ARBA" id="ARBA00021099"/>
    </source>
</evidence>
<feature type="compositionally biased region" description="Basic and acidic residues" evidence="8">
    <location>
        <begin position="198"/>
        <end position="208"/>
    </location>
</feature>
<evidence type="ECO:0000313" key="9">
    <source>
        <dbReference type="EMBL" id="KAK0556008.1"/>
    </source>
</evidence>
<keyword evidence="5" id="KW-0653">Protein transport</keyword>
<dbReference type="GO" id="GO:0000045">
    <property type="term" value="P:autophagosome assembly"/>
    <property type="evidence" value="ECO:0007669"/>
    <property type="project" value="TreeGrafter"/>
</dbReference>
<evidence type="ECO:0000313" key="10">
    <source>
        <dbReference type="Proteomes" id="UP001176517"/>
    </source>
</evidence>
<evidence type="ECO:0000256" key="4">
    <source>
        <dbReference type="ARBA" id="ARBA00022786"/>
    </source>
</evidence>
<organism evidence="9 10">
    <name type="scientific">Tilletia horrida</name>
    <dbReference type="NCBI Taxonomy" id="155126"/>
    <lineage>
        <taxon>Eukaryota</taxon>
        <taxon>Fungi</taxon>
        <taxon>Dikarya</taxon>
        <taxon>Basidiomycota</taxon>
        <taxon>Ustilaginomycotina</taxon>
        <taxon>Exobasidiomycetes</taxon>
        <taxon>Tilletiales</taxon>
        <taxon>Tilletiaceae</taxon>
        <taxon>Tilletia</taxon>
    </lineage>
</organism>
<keyword evidence="4" id="KW-0833">Ubl conjugation pathway</keyword>
<proteinExistence type="inferred from homology"/>
<dbReference type="GO" id="GO:0015031">
    <property type="term" value="P:protein transport"/>
    <property type="evidence" value="ECO:0007669"/>
    <property type="project" value="UniProtKB-KW"/>
</dbReference>
<dbReference type="Pfam" id="PF03987">
    <property type="entry name" value="Autophagy_act_C"/>
    <property type="match status" value="1"/>
</dbReference>
<dbReference type="GO" id="GO:0032446">
    <property type="term" value="P:protein modification by small protein conjugation"/>
    <property type="evidence" value="ECO:0007669"/>
    <property type="project" value="TreeGrafter"/>
</dbReference>
<feature type="compositionally biased region" description="Polar residues" evidence="8">
    <location>
        <begin position="281"/>
        <end position="300"/>
    </location>
</feature>
<dbReference type="AlphaFoldDB" id="A0AAN6GTW5"/>
<evidence type="ECO:0000256" key="8">
    <source>
        <dbReference type="SAM" id="MobiDB-lite"/>
    </source>
</evidence>
<dbReference type="GO" id="GO:0000422">
    <property type="term" value="P:autophagy of mitochondrion"/>
    <property type="evidence" value="ECO:0007669"/>
    <property type="project" value="TreeGrafter"/>
</dbReference>
<evidence type="ECO:0000256" key="1">
    <source>
        <dbReference type="ARBA" id="ARBA00005696"/>
    </source>
</evidence>
<dbReference type="Proteomes" id="UP001176517">
    <property type="component" value="Unassembled WGS sequence"/>
</dbReference>
<dbReference type="InterPro" id="IPR007135">
    <property type="entry name" value="Atg3/Atg10"/>
</dbReference>
<dbReference type="GO" id="GO:0005829">
    <property type="term" value="C:cytosol"/>
    <property type="evidence" value="ECO:0007669"/>
    <property type="project" value="TreeGrafter"/>
</dbReference>
<evidence type="ECO:0000256" key="3">
    <source>
        <dbReference type="ARBA" id="ARBA00022679"/>
    </source>
</evidence>
<reference evidence="9" key="1">
    <citation type="journal article" date="2023" name="PhytoFront">
        <title>Draft Genome Resources of Seven Strains of Tilletia horrida, Causal Agent of Kernel Smut of Rice.</title>
        <authorList>
            <person name="Khanal S."/>
            <person name="Antony Babu S."/>
            <person name="Zhou X.G."/>
        </authorList>
    </citation>
    <scope>NUCLEOTIDE SEQUENCE</scope>
    <source>
        <strain evidence="9">TX6</strain>
    </source>
</reference>
<keyword evidence="3" id="KW-0808">Transferase</keyword>
<feature type="region of interest" description="Disordered" evidence="8">
    <location>
        <begin position="278"/>
        <end position="328"/>
    </location>
</feature>
<feature type="region of interest" description="Disordered" evidence="8">
    <location>
        <begin position="101"/>
        <end position="138"/>
    </location>
</feature>
<dbReference type="GO" id="GO:0061651">
    <property type="term" value="F:Atg12 conjugating enzyme activity"/>
    <property type="evidence" value="ECO:0007669"/>
    <property type="project" value="TreeGrafter"/>
</dbReference>
<comment type="similarity">
    <text evidence="1">Belongs to the ATG10 family.</text>
</comment>
<keyword evidence="5" id="KW-0813">Transport</keyword>
<dbReference type="EMBL" id="JAPDMZ010000021">
    <property type="protein sequence ID" value="KAK0556008.1"/>
    <property type="molecule type" value="Genomic_DNA"/>
</dbReference>
<evidence type="ECO:0000256" key="6">
    <source>
        <dbReference type="ARBA" id="ARBA00023006"/>
    </source>
</evidence>
<name>A0AAN6GTW5_9BASI</name>
<sequence length="349" mass="37247">MAASAQITADEFVAACRAYLEAHGSSGSSQHSSQGIAPASDLSSRLYSRGWNLNESKSHFGPHFTYLERSLPIQVHLNAVDKLHNASADSSLDEDWIPEQQGEDEVTAESVRAQPPASGPLPDLDSLAVNADPSASKDGGSAPILAMMHQSICYSTTWKVPTFYFSVSQSDGTPLTLNQVIRSSIVQHELDPLVERAGNRVQHPRSESQDAEGSATPAAPVTVLTEKDDSPDLPATFAPISTCDHPVTGLPVFYLHPCETATWLQTLLTPQVAQREARTALQRTSSSNSGINVNASTPTHTDFKEDEIPDGDATPTGSPTPAVPPNSASLTSYMETFVALVASAIEMRL</sequence>
<protein>
    <recommendedName>
        <fullName evidence="2">Ubiquitin-like-conjugating enzyme ATG10</fullName>
    </recommendedName>
    <alternativeName>
        <fullName evidence="7">Autophagy-related protein 10</fullName>
    </alternativeName>
</protein>
<dbReference type="PANTHER" id="PTHR14957">
    <property type="entry name" value="UBIQUITIN-LIKE-CONJUGATING ENZYME ATG10"/>
    <property type="match status" value="1"/>
</dbReference>
<feature type="region of interest" description="Disordered" evidence="8">
    <location>
        <begin position="198"/>
        <end position="218"/>
    </location>
</feature>
<comment type="caution">
    <text evidence="9">The sequence shown here is derived from an EMBL/GenBank/DDBJ whole genome shotgun (WGS) entry which is preliminary data.</text>
</comment>
<dbReference type="PANTHER" id="PTHR14957:SF1">
    <property type="entry name" value="UBIQUITIN-LIKE-CONJUGATING ENZYME ATG10"/>
    <property type="match status" value="1"/>
</dbReference>
<keyword evidence="10" id="KW-1185">Reference proteome</keyword>
<evidence type="ECO:0000256" key="7">
    <source>
        <dbReference type="ARBA" id="ARBA00029833"/>
    </source>
</evidence>
<gene>
    <name evidence="9" type="ORF">OC846_001444</name>
</gene>
<keyword evidence="6" id="KW-0072">Autophagy</keyword>
<accession>A0AAN6GTW5</accession>